<dbReference type="EMBL" id="CP021111">
    <property type="protein sequence ID" value="ARP94020.1"/>
    <property type="molecule type" value="Genomic_DNA"/>
</dbReference>
<dbReference type="Gene3D" id="3.90.1300.10">
    <property type="entry name" value="Amidase signature (AS) domain"/>
    <property type="match status" value="1"/>
</dbReference>
<proteinExistence type="predicted"/>
<dbReference type="PANTHER" id="PTHR11895:SF151">
    <property type="entry name" value="GLUTAMYL-TRNA(GLN) AMIDOTRANSFERASE SUBUNIT A"/>
    <property type="match status" value="1"/>
</dbReference>
<dbReference type="InterPro" id="IPR036928">
    <property type="entry name" value="AS_sf"/>
</dbReference>
<dbReference type="KEGG" id="bgm:CAL15_06270"/>
<dbReference type="InterPro" id="IPR023631">
    <property type="entry name" value="Amidase_dom"/>
</dbReference>
<gene>
    <name evidence="3" type="ORF">CAL15_06270</name>
</gene>
<name>A0A1W6ZA40_9BORD</name>
<dbReference type="PANTHER" id="PTHR11895">
    <property type="entry name" value="TRANSAMIDASE"/>
    <property type="match status" value="1"/>
</dbReference>
<dbReference type="OrthoDB" id="8641877at2"/>
<accession>A0A1W6ZA40</accession>
<organism evidence="3 4">
    <name type="scientific">Bordetella genomosp. 13</name>
    <dbReference type="NCBI Taxonomy" id="463040"/>
    <lineage>
        <taxon>Bacteria</taxon>
        <taxon>Pseudomonadati</taxon>
        <taxon>Pseudomonadota</taxon>
        <taxon>Betaproteobacteria</taxon>
        <taxon>Burkholderiales</taxon>
        <taxon>Alcaligenaceae</taxon>
        <taxon>Bordetella</taxon>
    </lineage>
</organism>
<dbReference type="AlphaFoldDB" id="A0A1W6ZA40"/>
<evidence type="ECO:0000259" key="2">
    <source>
        <dbReference type="Pfam" id="PF01425"/>
    </source>
</evidence>
<evidence type="ECO:0000256" key="1">
    <source>
        <dbReference type="SAM" id="MobiDB-lite"/>
    </source>
</evidence>
<dbReference type="SUPFAM" id="SSF75304">
    <property type="entry name" value="Amidase signature (AS) enzymes"/>
    <property type="match status" value="1"/>
</dbReference>
<evidence type="ECO:0000313" key="4">
    <source>
        <dbReference type="Proteomes" id="UP000194161"/>
    </source>
</evidence>
<evidence type="ECO:0000313" key="3">
    <source>
        <dbReference type="EMBL" id="ARP94020.1"/>
    </source>
</evidence>
<dbReference type="RefSeq" id="WP_086077790.1">
    <property type="nucleotide sequence ID" value="NZ_CP021111.1"/>
</dbReference>
<dbReference type="Pfam" id="PF01425">
    <property type="entry name" value="Amidase"/>
    <property type="match status" value="1"/>
</dbReference>
<reference evidence="3 4" key="1">
    <citation type="submission" date="2017-05" db="EMBL/GenBank/DDBJ databases">
        <title>Complete and WGS of Bordetella genogroups.</title>
        <authorList>
            <person name="Spilker T."/>
            <person name="LiPuma J."/>
        </authorList>
    </citation>
    <scope>NUCLEOTIDE SEQUENCE [LARGE SCALE GENOMIC DNA]</scope>
    <source>
        <strain evidence="3 4">AU7206</strain>
    </source>
</reference>
<sequence length="425" mass="44698">MHGFGTESGATLESLAHDGATHPWRAVKAALAHVAARDAGVRAWAHVATPDALRQEETPPGDSLPLCGVPFGVKDVIDVAGMPTRCGSTATPDEPRAFDASCVSLLRRAGAVPIGKTVTAEYAFRAPGPTRNPHAPDHTPGGSSSGSAAAVAAGMVPFALGTQTGGSMIRPAAYCGVVGFKPSFGGVFRDGLALTCESLDVIGWHTSCVADAQSIARILLPYPPSGAGGAALPRRVAVVSSSPDQALELESADALRAACLALQRHGVQCVDIPFDEAHDLARMHGVIMHYEFARSLEPVVRRRAEQLSAGLRDTVRLGFDVSTQAYFEQRRLQATWRMQWERLFGDADLVLTPSAPGAAPRGLESTGTSAFNRIWSVLGWPCLHLPTGKTPAGLPVGVQLVGRFESDHDLLAWGRALHPLLQAAA</sequence>
<feature type="domain" description="Amidase" evidence="2">
    <location>
        <begin position="26"/>
        <end position="411"/>
    </location>
</feature>
<dbReference type="Proteomes" id="UP000194161">
    <property type="component" value="Chromosome"/>
</dbReference>
<protein>
    <recommendedName>
        <fullName evidence="2">Amidase domain-containing protein</fullName>
    </recommendedName>
</protein>
<feature type="region of interest" description="Disordered" evidence="1">
    <location>
        <begin position="125"/>
        <end position="148"/>
    </location>
</feature>
<dbReference type="GO" id="GO:0003824">
    <property type="term" value="F:catalytic activity"/>
    <property type="evidence" value="ECO:0007669"/>
    <property type="project" value="InterPro"/>
</dbReference>
<dbReference type="InterPro" id="IPR000120">
    <property type="entry name" value="Amidase"/>
</dbReference>
<keyword evidence="4" id="KW-1185">Reference proteome</keyword>
<dbReference type="STRING" id="463040.CAL15_06270"/>